<keyword evidence="1" id="KW-0472">Membrane</keyword>
<keyword evidence="1" id="KW-1133">Transmembrane helix</keyword>
<evidence type="ECO:0000256" key="1">
    <source>
        <dbReference type="SAM" id="Phobius"/>
    </source>
</evidence>
<evidence type="ECO:0000313" key="4">
    <source>
        <dbReference type="Proteomes" id="UP000250266"/>
    </source>
</evidence>
<dbReference type="AlphaFoldDB" id="A0A8E2DXR6"/>
<dbReference type="Pfam" id="PF25324">
    <property type="entry name" value="DUF7881"/>
    <property type="match status" value="1"/>
</dbReference>
<dbReference type="Proteomes" id="UP000250266">
    <property type="component" value="Unassembled WGS sequence"/>
</dbReference>
<accession>A0A8E2DXR6</accession>
<gene>
    <name evidence="3" type="ORF">K432DRAFT_398775</name>
</gene>
<proteinExistence type="predicted"/>
<reference evidence="3 4" key="1">
    <citation type="journal article" date="2016" name="Nat. Commun.">
        <title>Ectomycorrhizal ecology is imprinted in the genome of the dominant symbiotic fungus Cenococcum geophilum.</title>
        <authorList>
            <consortium name="DOE Joint Genome Institute"/>
            <person name="Peter M."/>
            <person name="Kohler A."/>
            <person name="Ohm R.A."/>
            <person name="Kuo A."/>
            <person name="Krutzmann J."/>
            <person name="Morin E."/>
            <person name="Arend M."/>
            <person name="Barry K.W."/>
            <person name="Binder M."/>
            <person name="Choi C."/>
            <person name="Clum A."/>
            <person name="Copeland A."/>
            <person name="Grisel N."/>
            <person name="Haridas S."/>
            <person name="Kipfer T."/>
            <person name="LaButti K."/>
            <person name="Lindquist E."/>
            <person name="Lipzen A."/>
            <person name="Maire R."/>
            <person name="Meier B."/>
            <person name="Mihaltcheva S."/>
            <person name="Molinier V."/>
            <person name="Murat C."/>
            <person name="Poggeler S."/>
            <person name="Quandt C.A."/>
            <person name="Sperisen C."/>
            <person name="Tritt A."/>
            <person name="Tisserant E."/>
            <person name="Crous P.W."/>
            <person name="Henrissat B."/>
            <person name="Nehls U."/>
            <person name="Egli S."/>
            <person name="Spatafora J.W."/>
            <person name="Grigoriev I.V."/>
            <person name="Martin F.M."/>
        </authorList>
    </citation>
    <scope>NUCLEOTIDE SEQUENCE [LARGE SCALE GENOMIC DNA]</scope>
    <source>
        <strain evidence="3 4">CBS 459.81</strain>
    </source>
</reference>
<feature type="domain" description="DUF7881" evidence="2">
    <location>
        <begin position="48"/>
        <end position="92"/>
    </location>
</feature>
<dbReference type="OrthoDB" id="5377397at2759"/>
<dbReference type="InterPro" id="IPR057203">
    <property type="entry name" value="DUF7881"/>
</dbReference>
<organism evidence="3 4">
    <name type="scientific">Lepidopterella palustris CBS 459.81</name>
    <dbReference type="NCBI Taxonomy" id="1314670"/>
    <lineage>
        <taxon>Eukaryota</taxon>
        <taxon>Fungi</taxon>
        <taxon>Dikarya</taxon>
        <taxon>Ascomycota</taxon>
        <taxon>Pezizomycotina</taxon>
        <taxon>Dothideomycetes</taxon>
        <taxon>Pleosporomycetidae</taxon>
        <taxon>Mytilinidiales</taxon>
        <taxon>Argynnaceae</taxon>
        <taxon>Lepidopterella</taxon>
    </lineage>
</organism>
<name>A0A8E2DXR6_9PEZI</name>
<keyword evidence="4" id="KW-1185">Reference proteome</keyword>
<dbReference type="EMBL" id="KV745726">
    <property type="protein sequence ID" value="OCK73560.1"/>
    <property type="molecule type" value="Genomic_DNA"/>
</dbReference>
<evidence type="ECO:0000313" key="3">
    <source>
        <dbReference type="EMBL" id="OCK73560.1"/>
    </source>
</evidence>
<protein>
    <recommendedName>
        <fullName evidence="2">DUF7881 domain-containing protein</fullName>
    </recommendedName>
</protein>
<sequence>MDDIRVSRASRQNFLIRNPLTRDKRPRRQYQRYKHCASRFNSRQQRQNANFYSMVEILVILTGTFFLRDEGDTKIKRDDHPLQSGKCYIIATDCRHVISVEEVVSADIANWTGVEAAHTFTLAHEGY</sequence>
<evidence type="ECO:0000259" key="2">
    <source>
        <dbReference type="Pfam" id="PF25324"/>
    </source>
</evidence>
<feature type="transmembrane region" description="Helical" evidence="1">
    <location>
        <begin position="49"/>
        <end position="67"/>
    </location>
</feature>
<keyword evidence="1" id="KW-0812">Transmembrane</keyword>